<organism evidence="4 5">
    <name type="scientific">Pacificimonas flava</name>
    <dbReference type="NCBI Taxonomy" id="1234595"/>
    <lineage>
        <taxon>Bacteria</taxon>
        <taxon>Pseudomonadati</taxon>
        <taxon>Pseudomonadota</taxon>
        <taxon>Alphaproteobacteria</taxon>
        <taxon>Sphingomonadales</taxon>
        <taxon>Sphingosinicellaceae</taxon>
        <taxon>Pacificimonas</taxon>
    </lineage>
</organism>
<evidence type="ECO:0000256" key="1">
    <source>
        <dbReference type="ARBA" id="ARBA00009129"/>
    </source>
</evidence>
<dbReference type="Gene3D" id="1.10.1470.10">
    <property type="entry name" value="YjbJ"/>
    <property type="match status" value="1"/>
</dbReference>
<dbReference type="RefSeq" id="WP_088711342.1">
    <property type="nucleotide sequence ID" value="NZ_NFZT01000001.1"/>
</dbReference>
<feature type="region of interest" description="Disordered" evidence="2">
    <location>
        <begin position="1"/>
        <end position="63"/>
    </location>
</feature>
<protein>
    <submittedName>
        <fullName evidence="4">CsbD family protein</fullName>
    </submittedName>
</protein>
<dbReference type="AlphaFoldDB" id="A0A219B2J5"/>
<feature type="domain" description="CsbD-like" evidence="3">
    <location>
        <begin position="6"/>
        <end position="58"/>
    </location>
</feature>
<keyword evidence="5" id="KW-1185">Reference proteome</keyword>
<proteinExistence type="inferred from homology"/>
<dbReference type="InterPro" id="IPR008462">
    <property type="entry name" value="CsbD"/>
</dbReference>
<evidence type="ECO:0000259" key="3">
    <source>
        <dbReference type="Pfam" id="PF05532"/>
    </source>
</evidence>
<feature type="compositionally biased region" description="Basic and acidic residues" evidence="2">
    <location>
        <begin position="27"/>
        <end position="63"/>
    </location>
</feature>
<evidence type="ECO:0000313" key="5">
    <source>
        <dbReference type="Proteomes" id="UP000198462"/>
    </source>
</evidence>
<sequence>MGEFSDKIKGNANEAAGNLKQDIGDATDNRQMEQEGFEQERKGEAQQLRGELKEDAKKTVDRM</sequence>
<dbReference type="InterPro" id="IPR036629">
    <property type="entry name" value="YjbJ_sf"/>
</dbReference>
<dbReference type="OrthoDB" id="7226109at2"/>
<evidence type="ECO:0000256" key="2">
    <source>
        <dbReference type="SAM" id="MobiDB-lite"/>
    </source>
</evidence>
<evidence type="ECO:0000313" key="4">
    <source>
        <dbReference type="EMBL" id="OWV32545.1"/>
    </source>
</evidence>
<gene>
    <name evidence="4" type="ORF">B5C34_03165</name>
</gene>
<dbReference type="Pfam" id="PF05532">
    <property type="entry name" value="CsbD"/>
    <property type="match status" value="1"/>
</dbReference>
<dbReference type="EMBL" id="NFZT01000001">
    <property type="protein sequence ID" value="OWV32545.1"/>
    <property type="molecule type" value="Genomic_DNA"/>
</dbReference>
<dbReference type="SUPFAM" id="SSF69047">
    <property type="entry name" value="Hypothetical protein YjbJ"/>
    <property type="match status" value="1"/>
</dbReference>
<comment type="caution">
    <text evidence="4">The sequence shown here is derived from an EMBL/GenBank/DDBJ whole genome shotgun (WGS) entry which is preliminary data.</text>
</comment>
<dbReference type="Proteomes" id="UP000198462">
    <property type="component" value="Unassembled WGS sequence"/>
</dbReference>
<reference evidence="5" key="1">
    <citation type="submission" date="2017-05" db="EMBL/GenBank/DDBJ databases">
        <authorList>
            <person name="Lin X."/>
        </authorList>
    </citation>
    <scope>NUCLEOTIDE SEQUENCE [LARGE SCALE GENOMIC DNA]</scope>
    <source>
        <strain evidence="5">JLT2012</strain>
    </source>
</reference>
<name>A0A219B2J5_9SPHN</name>
<comment type="similarity">
    <text evidence="1">Belongs to the UPF0337 (CsbD) family.</text>
</comment>
<accession>A0A219B2J5</accession>